<proteinExistence type="predicted"/>
<dbReference type="AlphaFoldDB" id="A0A1W1DJB7"/>
<organism evidence="1">
    <name type="scientific">hydrothermal vent metagenome</name>
    <dbReference type="NCBI Taxonomy" id="652676"/>
    <lineage>
        <taxon>unclassified sequences</taxon>
        <taxon>metagenomes</taxon>
        <taxon>ecological metagenomes</taxon>
    </lineage>
</organism>
<dbReference type="EMBL" id="FPHT01000167">
    <property type="protein sequence ID" value="SFV81328.1"/>
    <property type="molecule type" value="Genomic_DNA"/>
</dbReference>
<gene>
    <name evidence="1" type="ORF">MNB_SUP05-12-1138</name>
</gene>
<reference evidence="1" key="1">
    <citation type="submission" date="2016-10" db="EMBL/GenBank/DDBJ databases">
        <authorList>
            <person name="de Groot N.N."/>
        </authorList>
    </citation>
    <scope>NUCLEOTIDE SEQUENCE</scope>
</reference>
<evidence type="ECO:0000313" key="1">
    <source>
        <dbReference type="EMBL" id="SFV81328.1"/>
    </source>
</evidence>
<sequence length="42" mass="5079">MKHTKTKPVKLFRMLNITEQQFEQAKAWYHSAKQKPPHQQNT</sequence>
<name>A0A1W1DJB7_9ZZZZ</name>
<accession>A0A1W1DJB7</accession>
<protein>
    <submittedName>
        <fullName evidence="1">Uncharacterized protein</fullName>
    </submittedName>
</protein>